<evidence type="ECO:0000313" key="8">
    <source>
        <dbReference type="EMBL" id="KAH7135225.1"/>
    </source>
</evidence>
<name>A0A9P9EBB4_9PLEO</name>
<keyword evidence="2 4" id="KW-0819">tRNA processing</keyword>
<comment type="caution">
    <text evidence="8">The sequence shown here is derived from an EMBL/GenBank/DDBJ whole genome shotgun (WGS) entry which is preliminary data.</text>
</comment>
<evidence type="ECO:0000256" key="6">
    <source>
        <dbReference type="SAM" id="MobiDB-lite"/>
    </source>
</evidence>
<feature type="active site" evidence="5">
    <location>
        <position position="400"/>
    </location>
</feature>
<evidence type="ECO:0000259" key="7">
    <source>
        <dbReference type="Pfam" id="PF01974"/>
    </source>
</evidence>
<dbReference type="SUPFAM" id="SSF53032">
    <property type="entry name" value="tRNA-intron endonuclease catalytic domain-like"/>
    <property type="match status" value="1"/>
</dbReference>
<evidence type="ECO:0000256" key="2">
    <source>
        <dbReference type="ARBA" id="ARBA00022694"/>
    </source>
</evidence>
<dbReference type="GO" id="GO:0005737">
    <property type="term" value="C:cytoplasm"/>
    <property type="evidence" value="ECO:0007669"/>
    <property type="project" value="TreeGrafter"/>
</dbReference>
<evidence type="ECO:0000313" key="9">
    <source>
        <dbReference type="Proteomes" id="UP000700596"/>
    </source>
</evidence>
<comment type="function">
    <text evidence="4">Constitutes one of the two catalytic subunit of the tRNA-splicing endonuclease complex, a complex responsible for identification and cleavage of the splice sites in pre-tRNA. It cleaves pre-tRNA at the 5'- and 3'-splice sites to release the intron. The products are an intron and two tRNA half-molecules bearing 2',3'-cyclic phosphate and 5'-OH termini. There are no conserved sequences at the splice sites, but the intron is invariably located at the same site in the gene, placing the splice sites an invariant distance from the constant structural features of the tRNA body.</text>
</comment>
<dbReference type="InterPro" id="IPR016589">
    <property type="entry name" value="tRNA_splic_SEN2"/>
</dbReference>
<reference evidence="8" key="1">
    <citation type="journal article" date="2021" name="Nat. Commun.">
        <title>Genetic determinants of endophytism in the Arabidopsis root mycobiome.</title>
        <authorList>
            <person name="Mesny F."/>
            <person name="Miyauchi S."/>
            <person name="Thiergart T."/>
            <person name="Pickel B."/>
            <person name="Atanasova L."/>
            <person name="Karlsson M."/>
            <person name="Huettel B."/>
            <person name="Barry K.W."/>
            <person name="Haridas S."/>
            <person name="Chen C."/>
            <person name="Bauer D."/>
            <person name="Andreopoulos W."/>
            <person name="Pangilinan J."/>
            <person name="LaButti K."/>
            <person name="Riley R."/>
            <person name="Lipzen A."/>
            <person name="Clum A."/>
            <person name="Drula E."/>
            <person name="Henrissat B."/>
            <person name="Kohler A."/>
            <person name="Grigoriev I.V."/>
            <person name="Martin F.M."/>
            <person name="Hacquard S."/>
        </authorList>
    </citation>
    <scope>NUCLEOTIDE SEQUENCE</scope>
    <source>
        <strain evidence="8">MPI-CAGE-CH-0243</strain>
    </source>
</reference>
<dbReference type="CDD" id="cd22363">
    <property type="entry name" value="tRNA-intron_lyase_C"/>
    <property type="match status" value="1"/>
</dbReference>
<dbReference type="Gene3D" id="3.40.1350.10">
    <property type="match status" value="1"/>
</dbReference>
<feature type="domain" description="tRNA intron endonuclease catalytic" evidence="7">
    <location>
        <begin position="313"/>
        <end position="407"/>
    </location>
</feature>
<comment type="similarity">
    <text evidence="1 4">Belongs to the tRNA-intron endonuclease family.</text>
</comment>
<dbReference type="FunFam" id="3.40.1350.10:FF:000007">
    <property type="entry name" value="tRNA-splicing endonuclease subunit Sen2"/>
    <property type="match status" value="1"/>
</dbReference>
<proteinExistence type="inferred from homology"/>
<dbReference type="InterPro" id="IPR036167">
    <property type="entry name" value="tRNA_intron_Endo_cat-like_sf"/>
</dbReference>
<dbReference type="InterPro" id="IPR011856">
    <property type="entry name" value="tRNA_endonuc-like_dom_sf"/>
</dbReference>
<evidence type="ECO:0000256" key="1">
    <source>
        <dbReference type="ARBA" id="ARBA00008078"/>
    </source>
</evidence>
<evidence type="ECO:0000256" key="3">
    <source>
        <dbReference type="ARBA" id="ARBA00023239"/>
    </source>
</evidence>
<dbReference type="Pfam" id="PF01974">
    <property type="entry name" value="tRNA_int_endo"/>
    <property type="match status" value="1"/>
</dbReference>
<dbReference type="GO" id="GO:0000213">
    <property type="term" value="F:tRNA-intron lyase activity"/>
    <property type="evidence" value="ECO:0007669"/>
    <property type="project" value="UniProtKB-UniRule"/>
</dbReference>
<dbReference type="GO" id="GO:0000214">
    <property type="term" value="C:tRNA-intron endonuclease complex"/>
    <property type="evidence" value="ECO:0007669"/>
    <property type="project" value="UniProtKB-UniRule"/>
</dbReference>
<feature type="active site" evidence="5">
    <location>
        <position position="343"/>
    </location>
</feature>
<dbReference type="GO" id="GO:0000379">
    <property type="term" value="P:tRNA-type intron splice site recognition and cleavage"/>
    <property type="evidence" value="ECO:0007669"/>
    <property type="project" value="TreeGrafter"/>
</dbReference>
<accession>A0A9P9EBB4</accession>
<keyword evidence="3 4" id="KW-0456">Lyase</keyword>
<feature type="active site" evidence="5">
    <location>
        <position position="351"/>
    </location>
</feature>
<protein>
    <recommendedName>
        <fullName evidence="4">tRNA-splicing endonuclease subunit Sen2</fullName>
        <ecNumber evidence="4">4.6.1.16</ecNumber>
    </recommendedName>
</protein>
<dbReference type="PANTHER" id="PTHR21227:SF0">
    <property type="entry name" value="TRNA-SPLICING ENDONUCLEASE SUBUNIT SEN2"/>
    <property type="match status" value="1"/>
</dbReference>
<organism evidence="8 9">
    <name type="scientific">Dendryphion nanum</name>
    <dbReference type="NCBI Taxonomy" id="256645"/>
    <lineage>
        <taxon>Eukaryota</taxon>
        <taxon>Fungi</taxon>
        <taxon>Dikarya</taxon>
        <taxon>Ascomycota</taxon>
        <taxon>Pezizomycotina</taxon>
        <taxon>Dothideomycetes</taxon>
        <taxon>Pleosporomycetidae</taxon>
        <taxon>Pleosporales</taxon>
        <taxon>Torulaceae</taxon>
        <taxon>Dendryphion</taxon>
    </lineage>
</organism>
<dbReference type="InterPro" id="IPR006676">
    <property type="entry name" value="tRNA_splic"/>
</dbReference>
<feature type="compositionally biased region" description="Polar residues" evidence="6">
    <location>
        <begin position="7"/>
        <end position="31"/>
    </location>
</feature>
<evidence type="ECO:0000256" key="4">
    <source>
        <dbReference type="PIRNR" id="PIRNR011789"/>
    </source>
</evidence>
<dbReference type="GO" id="GO:0003676">
    <property type="term" value="F:nucleic acid binding"/>
    <property type="evidence" value="ECO:0007669"/>
    <property type="project" value="InterPro"/>
</dbReference>
<dbReference type="Proteomes" id="UP000700596">
    <property type="component" value="Unassembled WGS sequence"/>
</dbReference>
<gene>
    <name evidence="8" type="ORF">B0J11DRAFT_426112</name>
</gene>
<dbReference type="EC" id="4.6.1.16" evidence="4"/>
<feature type="region of interest" description="Disordered" evidence="6">
    <location>
        <begin position="1"/>
        <end position="46"/>
    </location>
</feature>
<dbReference type="InterPro" id="IPR006677">
    <property type="entry name" value="tRNA_intron_Endonuc_cat-like"/>
</dbReference>
<dbReference type="OrthoDB" id="10249562at2759"/>
<dbReference type="PIRSF" id="PIRSF011789">
    <property type="entry name" value="tRNA_splic_SEN2"/>
    <property type="match status" value="1"/>
</dbReference>
<sequence length="450" mass="51434">MPVPLAGQSSNLLPSEDTTASTQPNKSTKPTASRYRGPRPNYHKIHAQPLPLGVHPLPAFIPHNPLSIVRIAIALISHSLWPPTSHQSVHVAHFSPETQSIHVTDPKSIRALWEQGFFGAGSLSRSEPRWLDLEKRKRGLQATITSEENTRFNRNERKIWKLDRARKEREAREAQLRLERGMDTAIPVGQNANTDTTAEHNLTPTNPEIVQSEPINLVHPITVKQQPSEDRTAANASIEIRDQEHLQLMFEEAFFLAYVLGALDIINGDSYLTSQNLFRTLCAYSSFPYPEQAKQTGPADVSRSFNIAPDNDFLLRYVVFHHFRSLGWVVRDGVKFASDYILYDRGPAFTHAEFGVMIIPSFSHPYWSDTPERKEKCDKKASRDWWWFHRANRVQTQVYKTLVLVYVEVPPPWDAEHATSGSELDIGKILKSYNVREVVIRRWTPNRNRN</sequence>
<dbReference type="EMBL" id="JAGMWT010000002">
    <property type="protein sequence ID" value="KAH7135225.1"/>
    <property type="molecule type" value="Genomic_DNA"/>
</dbReference>
<keyword evidence="9" id="KW-1185">Reference proteome</keyword>
<evidence type="ECO:0000256" key="5">
    <source>
        <dbReference type="PIRSR" id="PIRSR011789-1"/>
    </source>
</evidence>
<dbReference type="PANTHER" id="PTHR21227">
    <property type="entry name" value="TRNA-SPLICING ENDONUCLEASE SUBUNIT SEN2"/>
    <property type="match status" value="1"/>
</dbReference>
<dbReference type="AlphaFoldDB" id="A0A9P9EBB4"/>